<evidence type="ECO:0000313" key="9">
    <source>
        <dbReference type="Proteomes" id="UP000192578"/>
    </source>
</evidence>
<dbReference type="Gene3D" id="3.40.50.720">
    <property type="entry name" value="NAD(P)-binding Rossmann-like Domain"/>
    <property type="match status" value="1"/>
</dbReference>
<gene>
    <name evidence="8" type="ORF">BV898_03960</name>
</gene>
<dbReference type="InterPro" id="IPR036291">
    <property type="entry name" value="NAD(P)-bd_dom_sf"/>
</dbReference>
<sequence length="508" mass="55408">MENILARSSYQLFLRTTTTRFACANRPFLRYLTQADVPQAKPASTDKADIATQPGLHIRSTASEKNANKESSKNVASATNSGVRMTAAGILLPKDSVARPDADVKSEPAKRKDKNSVKRSASRDETEREERRMHGLGTTMKAWQITRFGDIAGLKLINDAKIPSLNDPFDLLVQIHAASVNPFDVARTRGYGENLIEKMRDASSFLGLPRLPDLTSLFTRKADPFPITLGRDFSGVVVDAGKAVKGFRTGDEVYGVVGPHRQGTFAEYSATSTWCVARKPRTVTHSEAASVPYIACTAWTAVKLVANLPDRGQNTRVLVLGGAGGVGSFAIQYLKTLGVHVTTICGTEGMVLVTELGADDVIDYKTANIESELNIREKYDVIFQASGNEYEYVKKYLKGNLKSFFVTLTYPLLKNFDDHGSLVGLLKSGVSFSTEYFKGLSKGSHTIWAFFTPNGPFLEEVAGLMDQGKIRPVLGKTFPFNELPAAFAQVDSGDTNGKVVVQIKKDSV</sequence>
<evidence type="ECO:0000256" key="1">
    <source>
        <dbReference type="ARBA" id="ARBA00004173"/>
    </source>
</evidence>
<dbReference type="GO" id="GO:0005739">
    <property type="term" value="C:mitochondrion"/>
    <property type="evidence" value="ECO:0007669"/>
    <property type="project" value="UniProtKB-SubCell"/>
</dbReference>
<dbReference type="OrthoDB" id="48317at2759"/>
<dbReference type="SUPFAM" id="SSF51735">
    <property type="entry name" value="NAD(P)-binding Rossmann-fold domains"/>
    <property type="match status" value="1"/>
</dbReference>
<keyword evidence="3" id="KW-0809">Transit peptide</keyword>
<dbReference type="Pfam" id="PF08240">
    <property type="entry name" value="ADH_N"/>
    <property type="match status" value="1"/>
</dbReference>
<evidence type="ECO:0000256" key="3">
    <source>
        <dbReference type="ARBA" id="ARBA00022946"/>
    </source>
</evidence>
<dbReference type="SUPFAM" id="SSF50129">
    <property type="entry name" value="GroES-like"/>
    <property type="match status" value="1"/>
</dbReference>
<comment type="similarity">
    <text evidence="2">Belongs to the zinc-containing alcohol dehydrogenase family. Quinone oxidoreductase subfamily.</text>
</comment>
<organism evidence="8 9">
    <name type="scientific">Hypsibius exemplaris</name>
    <name type="common">Freshwater tardigrade</name>
    <dbReference type="NCBI Taxonomy" id="2072580"/>
    <lineage>
        <taxon>Eukaryota</taxon>
        <taxon>Metazoa</taxon>
        <taxon>Ecdysozoa</taxon>
        <taxon>Tardigrada</taxon>
        <taxon>Eutardigrada</taxon>
        <taxon>Parachela</taxon>
        <taxon>Hypsibioidea</taxon>
        <taxon>Hypsibiidae</taxon>
        <taxon>Hypsibius</taxon>
    </lineage>
</organism>
<dbReference type="Pfam" id="PF13602">
    <property type="entry name" value="ADH_zinc_N_2"/>
    <property type="match status" value="1"/>
</dbReference>
<accession>A0A1W0X3M5</accession>
<feature type="domain" description="Enoyl reductase (ER)" evidence="7">
    <location>
        <begin position="149"/>
        <end position="501"/>
    </location>
</feature>
<dbReference type="GO" id="GO:0016491">
    <property type="term" value="F:oxidoreductase activity"/>
    <property type="evidence" value="ECO:0007669"/>
    <property type="project" value="UniProtKB-KW"/>
</dbReference>
<protein>
    <submittedName>
        <fullName evidence="8">Reticulon-4-interacting protein 1, mitochondrial</fullName>
    </submittedName>
</protein>
<keyword evidence="4" id="KW-0560">Oxidoreductase</keyword>
<dbReference type="InterPro" id="IPR020843">
    <property type="entry name" value="ER"/>
</dbReference>
<keyword evidence="5" id="KW-0496">Mitochondrion</keyword>
<dbReference type="Gene3D" id="3.90.180.10">
    <property type="entry name" value="Medium-chain alcohol dehydrogenases, catalytic domain"/>
    <property type="match status" value="1"/>
</dbReference>
<feature type="compositionally biased region" description="Basic and acidic residues" evidence="6">
    <location>
        <begin position="97"/>
        <end position="133"/>
    </location>
</feature>
<dbReference type="PANTHER" id="PTHR11695">
    <property type="entry name" value="ALCOHOL DEHYDROGENASE RELATED"/>
    <property type="match status" value="1"/>
</dbReference>
<comment type="subcellular location">
    <subcellularLocation>
        <location evidence="1">Mitochondrion</location>
    </subcellularLocation>
</comment>
<dbReference type="SMART" id="SM00829">
    <property type="entry name" value="PKS_ER"/>
    <property type="match status" value="1"/>
</dbReference>
<proteinExistence type="inferred from homology"/>
<evidence type="ECO:0000256" key="2">
    <source>
        <dbReference type="ARBA" id="ARBA00010371"/>
    </source>
</evidence>
<feature type="region of interest" description="Disordered" evidence="6">
    <location>
        <begin position="97"/>
        <end position="135"/>
    </location>
</feature>
<evidence type="ECO:0000256" key="4">
    <source>
        <dbReference type="ARBA" id="ARBA00023002"/>
    </source>
</evidence>
<dbReference type="InterPro" id="IPR050700">
    <property type="entry name" value="YIM1/Zinc_Alcohol_DH_Fams"/>
</dbReference>
<name>A0A1W0X3M5_HYPEX</name>
<dbReference type="FunFam" id="3.40.50.720:FF:000147">
    <property type="entry name" value="Reticulon-4-interacting protein 1 homolog, mitochondrial"/>
    <property type="match status" value="1"/>
</dbReference>
<dbReference type="InterPro" id="IPR013154">
    <property type="entry name" value="ADH-like_N"/>
</dbReference>
<dbReference type="InterPro" id="IPR011032">
    <property type="entry name" value="GroES-like_sf"/>
</dbReference>
<feature type="region of interest" description="Disordered" evidence="6">
    <location>
        <begin position="38"/>
        <end position="79"/>
    </location>
</feature>
<reference evidence="9" key="1">
    <citation type="submission" date="2017-01" db="EMBL/GenBank/DDBJ databases">
        <title>Comparative genomics of anhydrobiosis in the tardigrade Hypsibius dujardini.</title>
        <authorList>
            <person name="Yoshida Y."/>
            <person name="Koutsovoulos G."/>
            <person name="Laetsch D."/>
            <person name="Stevens L."/>
            <person name="Kumar S."/>
            <person name="Horikawa D."/>
            <person name="Ishino K."/>
            <person name="Komine S."/>
            <person name="Tomita M."/>
            <person name="Blaxter M."/>
            <person name="Arakawa K."/>
        </authorList>
    </citation>
    <scope>NUCLEOTIDE SEQUENCE [LARGE SCALE GENOMIC DNA]</scope>
    <source>
        <strain evidence="9">Z151</strain>
    </source>
</reference>
<evidence type="ECO:0000259" key="7">
    <source>
        <dbReference type="SMART" id="SM00829"/>
    </source>
</evidence>
<dbReference type="AlphaFoldDB" id="A0A1W0X3M5"/>
<dbReference type="Proteomes" id="UP000192578">
    <property type="component" value="Unassembled WGS sequence"/>
</dbReference>
<comment type="caution">
    <text evidence="8">The sequence shown here is derived from an EMBL/GenBank/DDBJ whole genome shotgun (WGS) entry which is preliminary data.</text>
</comment>
<evidence type="ECO:0000256" key="6">
    <source>
        <dbReference type="SAM" id="MobiDB-lite"/>
    </source>
</evidence>
<keyword evidence="9" id="KW-1185">Reference proteome</keyword>
<evidence type="ECO:0000313" key="8">
    <source>
        <dbReference type="EMBL" id="OQV22115.1"/>
    </source>
</evidence>
<evidence type="ECO:0000256" key="5">
    <source>
        <dbReference type="ARBA" id="ARBA00023128"/>
    </source>
</evidence>
<dbReference type="PANTHER" id="PTHR11695:SF294">
    <property type="entry name" value="RETICULON-4-INTERACTING PROTEIN 1, MITOCHONDRIAL"/>
    <property type="match status" value="1"/>
</dbReference>
<dbReference type="EMBL" id="MTYJ01000019">
    <property type="protein sequence ID" value="OQV22115.1"/>
    <property type="molecule type" value="Genomic_DNA"/>
</dbReference>